<gene>
    <name evidence="1" type="ORF">GCM10007425_08550</name>
</gene>
<dbReference type="Proteomes" id="UP000616608">
    <property type="component" value="Unassembled WGS sequence"/>
</dbReference>
<keyword evidence="2" id="KW-1185">Reference proteome</keyword>
<name>A0A917LEN3_9BACI</name>
<evidence type="ECO:0000313" key="1">
    <source>
        <dbReference type="EMBL" id="GGG16478.1"/>
    </source>
</evidence>
<dbReference type="EMBL" id="BMJT01000002">
    <property type="protein sequence ID" value="GGG16478.1"/>
    <property type="molecule type" value="Genomic_DNA"/>
</dbReference>
<comment type="caution">
    <text evidence="1">The sequence shown here is derived from an EMBL/GenBank/DDBJ whole genome shotgun (WGS) entry which is preliminary data.</text>
</comment>
<organism evidence="1 2">
    <name type="scientific">Lysinibacillus alkalisoli</name>
    <dbReference type="NCBI Taxonomy" id="1911548"/>
    <lineage>
        <taxon>Bacteria</taxon>
        <taxon>Bacillati</taxon>
        <taxon>Bacillota</taxon>
        <taxon>Bacilli</taxon>
        <taxon>Bacillales</taxon>
        <taxon>Bacillaceae</taxon>
        <taxon>Lysinibacillus</taxon>
    </lineage>
</organism>
<reference evidence="1" key="1">
    <citation type="journal article" date="2014" name="Int. J. Syst. Evol. Microbiol.">
        <title>Complete genome sequence of Corynebacterium casei LMG S-19264T (=DSM 44701T), isolated from a smear-ripened cheese.</title>
        <authorList>
            <consortium name="US DOE Joint Genome Institute (JGI-PGF)"/>
            <person name="Walter F."/>
            <person name="Albersmeier A."/>
            <person name="Kalinowski J."/>
            <person name="Ruckert C."/>
        </authorList>
    </citation>
    <scope>NUCLEOTIDE SEQUENCE</scope>
    <source>
        <strain evidence="1">CGMCC 1.15760</strain>
    </source>
</reference>
<sequence length="74" mass="8882">MANSAAKKKRLALLRQTGKDVTNARNYNTFSTHERLTKTKKEHMTQCQNKHKRHTHHYEMDGDAFYLYYISYFI</sequence>
<evidence type="ECO:0000313" key="2">
    <source>
        <dbReference type="Proteomes" id="UP000616608"/>
    </source>
</evidence>
<protein>
    <recommendedName>
        <fullName evidence="3">YqkK</fullName>
    </recommendedName>
</protein>
<dbReference type="RefSeq" id="WP_188613775.1">
    <property type="nucleotide sequence ID" value="NZ_BMJT01000002.1"/>
</dbReference>
<evidence type="ECO:0008006" key="3">
    <source>
        <dbReference type="Google" id="ProtNLM"/>
    </source>
</evidence>
<accession>A0A917LEN3</accession>
<proteinExistence type="predicted"/>
<dbReference type="AlphaFoldDB" id="A0A917LEN3"/>
<reference evidence="1" key="2">
    <citation type="submission" date="2020-09" db="EMBL/GenBank/DDBJ databases">
        <authorList>
            <person name="Sun Q."/>
            <person name="Zhou Y."/>
        </authorList>
    </citation>
    <scope>NUCLEOTIDE SEQUENCE</scope>
    <source>
        <strain evidence="1">CGMCC 1.15760</strain>
    </source>
</reference>